<organism evidence="2 3">
    <name type="scientific">Massariosphaeria phaeospora</name>
    <dbReference type="NCBI Taxonomy" id="100035"/>
    <lineage>
        <taxon>Eukaryota</taxon>
        <taxon>Fungi</taxon>
        <taxon>Dikarya</taxon>
        <taxon>Ascomycota</taxon>
        <taxon>Pezizomycotina</taxon>
        <taxon>Dothideomycetes</taxon>
        <taxon>Pleosporomycetidae</taxon>
        <taxon>Pleosporales</taxon>
        <taxon>Pleosporales incertae sedis</taxon>
        <taxon>Massariosphaeria</taxon>
    </lineage>
</organism>
<evidence type="ECO:0000313" key="3">
    <source>
        <dbReference type="Proteomes" id="UP000481861"/>
    </source>
</evidence>
<comment type="caution">
    <text evidence="2">The sequence shown here is derived from an EMBL/GenBank/DDBJ whole genome shotgun (WGS) entry which is preliminary data.</text>
</comment>
<evidence type="ECO:0000256" key="1">
    <source>
        <dbReference type="SAM" id="MobiDB-lite"/>
    </source>
</evidence>
<feature type="region of interest" description="Disordered" evidence="1">
    <location>
        <begin position="708"/>
        <end position="753"/>
    </location>
</feature>
<protein>
    <submittedName>
        <fullName evidence="2">Uncharacterized protein</fullName>
    </submittedName>
</protein>
<accession>A0A7C8MTB3</accession>
<feature type="compositionally biased region" description="Basic and acidic residues" evidence="1">
    <location>
        <begin position="729"/>
        <end position="749"/>
    </location>
</feature>
<name>A0A7C8MTB3_9PLEO</name>
<evidence type="ECO:0000313" key="2">
    <source>
        <dbReference type="EMBL" id="KAF2874425.1"/>
    </source>
</evidence>
<feature type="compositionally biased region" description="Polar residues" evidence="1">
    <location>
        <begin position="411"/>
        <end position="426"/>
    </location>
</feature>
<dbReference type="EMBL" id="JAADJZ010000006">
    <property type="protein sequence ID" value="KAF2874425.1"/>
    <property type="molecule type" value="Genomic_DNA"/>
</dbReference>
<feature type="compositionally biased region" description="Low complexity" evidence="1">
    <location>
        <begin position="717"/>
        <end position="728"/>
    </location>
</feature>
<feature type="region of interest" description="Disordered" evidence="1">
    <location>
        <begin position="397"/>
        <end position="434"/>
    </location>
</feature>
<dbReference type="AlphaFoldDB" id="A0A7C8MTB3"/>
<feature type="region of interest" description="Disordered" evidence="1">
    <location>
        <begin position="186"/>
        <end position="248"/>
    </location>
</feature>
<keyword evidence="3" id="KW-1185">Reference proteome</keyword>
<gene>
    <name evidence="2" type="ORF">BDV95DRAFT_604606</name>
</gene>
<sequence length="803" mass="87200">MGSHVPGTPPAVDFSRDPVVLGLPLRLSELDTPNSVSSLAWSPAAFEDTSTTERQAQEQDELILGTSNLALSSPYPQPGTAPLPSVNMASNQNREPLRPLRATTPDLSQSGLAVGAQKAFQASKRMQRVLGFQGEAVPYVAPPAMSNSLVAEFFEGLKEYGLDINMQGMGLEGPGDDKRQDWLSSIQEESPTKTEAESLPRAQLNSDAVDDEESIYEGSSSIDGAYDSDSDTKVNVDAPTPRSDARNPTFSFSEALNFGSSDTLVESQDFGAVESGTVNGHSLNASRKFLFARALQYGGKDVRVQAGMSNALPLLPAPVLFPSLPVAPALDGPAFVRAPDPVSNNPPAQSPSRVLFPSPRIELTTRPYVAVAPTPDNQVPTTDGNDFFANLFKRPPPTQAPNIDVSAPAIPTTSSLQRKRASSGSEDNMFGPSLQHSKKLRDEGILGLPSLPHNALAAWKTYFPGLTEGISMTLLTWHSTMRSLYAQSCSPQLLSVHPMFPYPPTKPTNVPLVSISFWDTSTEPHKELRFIGPGDVQEILYAEVDTFAASPTPTPEPAADEFETAVIDGTRFYRKVSRARSAAALKPLRHKDMRDRALVGEGRWCFVVIRGKQKTARETAPYVLLAFPSTAVTHSSECLHTIYPGEAAAPAPPLAPPPQPRLNRISSMPVLHRALRNTSRMHQLLRSASSTRLRGLDVDPNANAQAIPEEEGQGKASETQSQSQQGDQTEQKQTDEKQPKQNYKAKEPTQDPTWTLRRTVLKFQKAGRIPLVEGFRTDMSAWTGWLDAVGKGEGKIMMFCETE</sequence>
<reference evidence="2 3" key="1">
    <citation type="submission" date="2020-01" db="EMBL/GenBank/DDBJ databases">
        <authorList>
            <consortium name="DOE Joint Genome Institute"/>
            <person name="Haridas S."/>
            <person name="Albert R."/>
            <person name="Binder M."/>
            <person name="Bloem J."/>
            <person name="Labutti K."/>
            <person name="Salamov A."/>
            <person name="Andreopoulos B."/>
            <person name="Baker S.E."/>
            <person name="Barry K."/>
            <person name="Bills G."/>
            <person name="Bluhm B.H."/>
            <person name="Cannon C."/>
            <person name="Castanera R."/>
            <person name="Culley D.E."/>
            <person name="Daum C."/>
            <person name="Ezra D."/>
            <person name="Gonzalez J.B."/>
            <person name="Henrissat B."/>
            <person name="Kuo A."/>
            <person name="Liang C."/>
            <person name="Lipzen A."/>
            <person name="Lutzoni F."/>
            <person name="Magnuson J."/>
            <person name="Mondo S."/>
            <person name="Nolan M."/>
            <person name="Ohm R."/>
            <person name="Pangilinan J."/>
            <person name="Park H.-J.H."/>
            <person name="Ramirez L."/>
            <person name="Alfaro M."/>
            <person name="Sun H."/>
            <person name="Tritt A."/>
            <person name="Yoshinaga Y."/>
            <person name="Zwiers L.-H.L."/>
            <person name="Turgeon B.G."/>
            <person name="Goodwin S.B."/>
            <person name="Spatafora J.W."/>
            <person name="Crous P.W."/>
            <person name="Grigoriev I.V."/>
        </authorList>
    </citation>
    <scope>NUCLEOTIDE SEQUENCE [LARGE SCALE GENOMIC DNA]</scope>
    <source>
        <strain evidence="2 3">CBS 611.86</strain>
    </source>
</reference>
<dbReference type="Proteomes" id="UP000481861">
    <property type="component" value="Unassembled WGS sequence"/>
</dbReference>
<dbReference type="OrthoDB" id="3800839at2759"/>
<proteinExistence type="predicted"/>